<name>A0A1M7MEM7_9ACTN</name>
<dbReference type="RefSeq" id="WP_073500795.1">
    <property type="nucleotide sequence ID" value="NZ_FRBI01000016.1"/>
</dbReference>
<reference evidence="1 2" key="1">
    <citation type="submission" date="2016-11" db="EMBL/GenBank/DDBJ databases">
        <authorList>
            <person name="Jaros S."/>
            <person name="Januszkiewicz K."/>
            <person name="Wedrychowicz H."/>
        </authorList>
    </citation>
    <scope>NUCLEOTIDE SEQUENCE [LARGE SCALE GENOMIC DNA]</scope>
    <source>
        <strain evidence="1 2">CGMCC 4.2025</strain>
    </source>
</reference>
<evidence type="ECO:0000313" key="2">
    <source>
        <dbReference type="Proteomes" id="UP000184111"/>
    </source>
</evidence>
<sequence>MAQKSPVSPTLAAGIAVSYHVLALMKDAESWRAGELSKQFRAQPDSANFVRLVPAEGVFIQELGFLL</sequence>
<accession>A0A1M7MEM7</accession>
<dbReference type="Proteomes" id="UP000184111">
    <property type="component" value="Unassembled WGS sequence"/>
</dbReference>
<keyword evidence="2" id="KW-1185">Reference proteome</keyword>
<proteinExistence type="predicted"/>
<gene>
    <name evidence="1" type="ORF">SAMN05216499_11611</name>
</gene>
<dbReference type="AlphaFoldDB" id="A0A1M7MEM7"/>
<protein>
    <submittedName>
        <fullName evidence="1">Uncharacterized protein</fullName>
    </submittedName>
</protein>
<dbReference type="EMBL" id="FRBI01000016">
    <property type="protein sequence ID" value="SHM89299.1"/>
    <property type="molecule type" value="Genomic_DNA"/>
</dbReference>
<organism evidence="1 2">
    <name type="scientific">Actinacidiphila paucisporea</name>
    <dbReference type="NCBI Taxonomy" id="310782"/>
    <lineage>
        <taxon>Bacteria</taxon>
        <taxon>Bacillati</taxon>
        <taxon>Actinomycetota</taxon>
        <taxon>Actinomycetes</taxon>
        <taxon>Kitasatosporales</taxon>
        <taxon>Streptomycetaceae</taxon>
        <taxon>Actinacidiphila</taxon>
    </lineage>
</organism>
<evidence type="ECO:0000313" key="1">
    <source>
        <dbReference type="EMBL" id="SHM89299.1"/>
    </source>
</evidence>